<protein>
    <recommendedName>
        <fullName evidence="3">Protein CASP</fullName>
    </recommendedName>
</protein>
<feature type="compositionally biased region" description="Basic and acidic residues" evidence="11">
    <location>
        <begin position="152"/>
        <end position="164"/>
    </location>
</feature>
<dbReference type="EMBL" id="UYWX01020442">
    <property type="protein sequence ID" value="VDM32567.1"/>
    <property type="molecule type" value="Genomic_DNA"/>
</dbReference>
<feature type="coiled-coil region" evidence="10">
    <location>
        <begin position="474"/>
        <end position="515"/>
    </location>
</feature>
<proteinExistence type="inferred from homology"/>
<evidence type="ECO:0000259" key="13">
    <source>
        <dbReference type="Pfam" id="PF08172"/>
    </source>
</evidence>
<dbReference type="PANTHER" id="PTHR14043:SF2">
    <property type="entry name" value="HOMEOBOX PROTEIN CUT"/>
    <property type="match status" value="1"/>
</dbReference>
<dbReference type="InterPro" id="IPR012955">
    <property type="entry name" value="CASP_C"/>
</dbReference>
<evidence type="ECO:0000256" key="3">
    <source>
        <dbReference type="ARBA" id="ARBA00018691"/>
    </source>
</evidence>
<evidence type="ECO:0000256" key="6">
    <source>
        <dbReference type="ARBA" id="ARBA00022989"/>
    </source>
</evidence>
<evidence type="ECO:0000256" key="7">
    <source>
        <dbReference type="ARBA" id="ARBA00023034"/>
    </source>
</evidence>
<dbReference type="Pfam" id="PF25398">
    <property type="entry name" value="CUX1_N"/>
    <property type="match status" value="1"/>
</dbReference>
<feature type="region of interest" description="Disordered" evidence="11">
    <location>
        <begin position="142"/>
        <end position="164"/>
    </location>
</feature>
<gene>
    <name evidence="15" type="ORF">TTAC_LOCUS8074</name>
</gene>
<evidence type="ECO:0000313" key="17">
    <source>
        <dbReference type="WBParaSite" id="TTAC_0000808901-mRNA-1"/>
    </source>
</evidence>
<feature type="transmembrane region" description="Helical" evidence="12">
    <location>
        <begin position="595"/>
        <end position="613"/>
    </location>
</feature>
<dbReference type="STRING" id="6205.A0A0R3X3Y6"/>
<evidence type="ECO:0000256" key="12">
    <source>
        <dbReference type="SAM" id="Phobius"/>
    </source>
</evidence>
<name>A0A0R3X3Y6_HYDTA</name>
<evidence type="ECO:0000256" key="4">
    <source>
        <dbReference type="ARBA" id="ARBA00022448"/>
    </source>
</evidence>
<evidence type="ECO:0000256" key="8">
    <source>
        <dbReference type="ARBA" id="ARBA00023054"/>
    </source>
</evidence>
<comment type="similarity">
    <text evidence="2">Belongs to the CASP family.</text>
</comment>
<evidence type="ECO:0000256" key="11">
    <source>
        <dbReference type="SAM" id="MobiDB-lite"/>
    </source>
</evidence>
<keyword evidence="4" id="KW-0813">Transport</keyword>
<dbReference type="WBParaSite" id="TTAC_0000808901-mRNA-1">
    <property type="protein sequence ID" value="TTAC_0000808901-mRNA-1"/>
    <property type="gene ID" value="TTAC_0000808901"/>
</dbReference>
<dbReference type="AlphaFoldDB" id="A0A0R3X3Y6"/>
<sequence>MPSIINSTRSVWNEFEFPKFQIEIGETASMIASVQERDRLSRKKLVEVLLQFRNSAPEEVRKAAASVLKSFQAEVDRLTARSQKVEDAFIQVYQRLAEMPDPSLALAETESISKEAQRASDLKLENARLRETIEGLKGELHVAKSKGPPFHKGKEDEDEERRNEKVEKLQILLDEANARSSEAESKIKYLTEAMKEAEARASHLELDLEELKMARSKQVQGLLDELEKANDTIATLEESKVTEAQMERDGGSTKAPDGKEIIELQNRIEELDSELEAKAMEADNLKLQLRTLEMQLKTEISNLQQSLESTNSALASASNALALAEAELQSKSDYDAIKKELEVLRSIEFQQGDSDPHMLMDEPLEFRLRRKNDQLQNKIASISLEKDRIESELMALQKMNADMAEREAQQKALIARLEEDLDRASTWHHLQKQQQLDTASITANGDEVMGSALSLTNLLSDEEDKGTPAEASILDIVQNQRDRLREQNRKLEENLLAMRQQVMKSQAEVESLRQDNIKMYEKIRFVQTYSPSTISSLDRDDAVLARYSIAYEERLNPFRQFAQQERQRRYRALLPHEKIMHNLGRIIISNRGARLATFGYVIVMHLLVFLVLYKMVTATDPVFPSVQDPNGGRPDQ</sequence>
<comment type="subcellular location">
    <subcellularLocation>
        <location evidence="1">Golgi apparatus membrane</location>
        <topology evidence="1">Single-pass type IV membrane protein</topology>
    </subcellularLocation>
</comment>
<evidence type="ECO:0000256" key="9">
    <source>
        <dbReference type="ARBA" id="ARBA00023136"/>
    </source>
</evidence>
<evidence type="ECO:0000259" key="14">
    <source>
        <dbReference type="Pfam" id="PF25398"/>
    </source>
</evidence>
<keyword evidence="8 10" id="KW-0175">Coiled coil</keyword>
<dbReference type="GO" id="GO:0000139">
    <property type="term" value="C:Golgi membrane"/>
    <property type="evidence" value="ECO:0007669"/>
    <property type="project" value="UniProtKB-SubCell"/>
</dbReference>
<dbReference type="InterPro" id="IPR057476">
    <property type="entry name" value="Cux_N"/>
</dbReference>
<reference evidence="15 16" key="2">
    <citation type="submission" date="2018-11" db="EMBL/GenBank/DDBJ databases">
        <authorList>
            <consortium name="Pathogen Informatics"/>
        </authorList>
    </citation>
    <scope>NUCLEOTIDE SEQUENCE [LARGE SCALE GENOMIC DNA]</scope>
</reference>
<dbReference type="Proteomes" id="UP000274429">
    <property type="component" value="Unassembled WGS sequence"/>
</dbReference>
<keyword evidence="16" id="KW-1185">Reference proteome</keyword>
<dbReference type="PANTHER" id="PTHR14043">
    <property type="entry name" value="CCAAT DISPLACEMENT PROTEIN-RELATED"/>
    <property type="match status" value="1"/>
</dbReference>
<feature type="domain" description="CASP C-terminal" evidence="13">
    <location>
        <begin position="396"/>
        <end position="617"/>
    </location>
</feature>
<dbReference type="GO" id="GO:0006891">
    <property type="term" value="P:intra-Golgi vesicle-mediated transport"/>
    <property type="evidence" value="ECO:0007669"/>
    <property type="project" value="InterPro"/>
</dbReference>
<evidence type="ECO:0000256" key="1">
    <source>
        <dbReference type="ARBA" id="ARBA00004409"/>
    </source>
</evidence>
<keyword evidence="9 12" id="KW-0472">Membrane</keyword>
<evidence type="ECO:0000256" key="10">
    <source>
        <dbReference type="SAM" id="Coils"/>
    </source>
</evidence>
<accession>A0A0R3X3Y6</accession>
<reference evidence="17" key="1">
    <citation type="submission" date="2017-02" db="UniProtKB">
        <authorList>
            <consortium name="WormBaseParasite"/>
        </authorList>
    </citation>
    <scope>IDENTIFICATION</scope>
</reference>
<keyword evidence="5 12" id="KW-0812">Transmembrane</keyword>
<evidence type="ECO:0000256" key="5">
    <source>
        <dbReference type="ARBA" id="ARBA00022692"/>
    </source>
</evidence>
<keyword evidence="6 12" id="KW-1133">Transmembrane helix</keyword>
<dbReference type="Pfam" id="PF08172">
    <property type="entry name" value="CASP_C"/>
    <property type="match status" value="1"/>
</dbReference>
<evidence type="ECO:0000313" key="16">
    <source>
        <dbReference type="Proteomes" id="UP000274429"/>
    </source>
</evidence>
<organism evidence="17">
    <name type="scientific">Hydatigena taeniaeformis</name>
    <name type="common">Feline tapeworm</name>
    <name type="synonym">Taenia taeniaeformis</name>
    <dbReference type="NCBI Taxonomy" id="6205"/>
    <lineage>
        <taxon>Eukaryota</taxon>
        <taxon>Metazoa</taxon>
        <taxon>Spiralia</taxon>
        <taxon>Lophotrochozoa</taxon>
        <taxon>Platyhelminthes</taxon>
        <taxon>Cestoda</taxon>
        <taxon>Eucestoda</taxon>
        <taxon>Cyclophyllidea</taxon>
        <taxon>Taeniidae</taxon>
        <taxon>Hydatigera</taxon>
    </lineage>
</organism>
<dbReference type="OrthoDB" id="10257567at2759"/>
<feature type="domain" description="Cux N-terminal" evidence="14">
    <location>
        <begin position="5"/>
        <end position="110"/>
    </location>
</feature>
<feature type="coiled-coil region" evidence="10">
    <location>
        <begin position="372"/>
        <end position="420"/>
    </location>
</feature>
<evidence type="ECO:0000313" key="15">
    <source>
        <dbReference type="EMBL" id="VDM32567.1"/>
    </source>
</evidence>
<evidence type="ECO:0000256" key="2">
    <source>
        <dbReference type="ARBA" id="ARBA00006415"/>
    </source>
</evidence>
<keyword evidence="7" id="KW-0333">Golgi apparatus</keyword>